<evidence type="ECO:0000256" key="1">
    <source>
        <dbReference type="SAM" id="MobiDB-lite"/>
    </source>
</evidence>
<keyword evidence="2" id="KW-0472">Membrane</keyword>
<dbReference type="EMBL" id="JAAECE010000008">
    <property type="protein sequence ID" value="KAF1798202.1"/>
    <property type="molecule type" value="Genomic_DNA"/>
</dbReference>
<organism evidence="3 4">
    <name type="scientific">Mucor circinelloides f. lusitanicus</name>
    <name type="common">Mucor racemosus var. lusitanicus</name>
    <dbReference type="NCBI Taxonomy" id="29924"/>
    <lineage>
        <taxon>Eukaryota</taxon>
        <taxon>Fungi</taxon>
        <taxon>Fungi incertae sedis</taxon>
        <taxon>Mucoromycota</taxon>
        <taxon>Mucoromycotina</taxon>
        <taxon>Mucoromycetes</taxon>
        <taxon>Mucorales</taxon>
        <taxon>Mucorineae</taxon>
        <taxon>Mucoraceae</taxon>
        <taxon>Mucor</taxon>
    </lineage>
</organism>
<evidence type="ECO:0008006" key="5">
    <source>
        <dbReference type="Google" id="ProtNLM"/>
    </source>
</evidence>
<evidence type="ECO:0000313" key="4">
    <source>
        <dbReference type="Proteomes" id="UP000469890"/>
    </source>
</evidence>
<gene>
    <name evidence="3" type="ORF">FB192DRAFT_1398188</name>
</gene>
<comment type="caution">
    <text evidence="3">The sequence shown here is derived from an EMBL/GenBank/DDBJ whole genome shotgun (WGS) entry which is preliminary data.</text>
</comment>
<sequence length="277" mass="32181">MSNSQNNRTIWLYGAAALSLALAGSGLAYYILEDDKQAKRRRAGRRAERTTLRLLHQIKEEQQAIALNMEKVEGTIEDQACDEKAFKQKEYTLAHSNELLLRLMEKLDAIRPLTVVMGGETEAEPNEFERALVANIKAKKRTVIECIEGLFRRLDVANGKMKKESARREEVAREKERLEKEEAERLAREEREREEIRKENERKAKEEQERIAQEEALLRQKEEEASLQQEILSKQDDYEQVEIIEQEEAAEPVQEQDQEQAILAAMKEVEQEDENSK</sequence>
<evidence type="ECO:0000256" key="2">
    <source>
        <dbReference type="SAM" id="Phobius"/>
    </source>
</evidence>
<keyword evidence="2" id="KW-0812">Transmembrane</keyword>
<proteinExistence type="predicted"/>
<feature type="transmembrane region" description="Helical" evidence="2">
    <location>
        <begin position="12"/>
        <end position="32"/>
    </location>
</feature>
<evidence type="ECO:0000313" key="3">
    <source>
        <dbReference type="EMBL" id="KAF1798202.1"/>
    </source>
</evidence>
<reference evidence="3 4" key="1">
    <citation type="submission" date="2019-09" db="EMBL/GenBank/DDBJ databases">
        <authorList>
            <consortium name="DOE Joint Genome Institute"/>
            <person name="Mondo S.J."/>
            <person name="Navarro-Mendoza M.I."/>
            <person name="Perez-Arques C."/>
            <person name="Panchal S."/>
            <person name="Nicolas F.E."/>
            <person name="Ganguly P."/>
            <person name="Pangilinan J."/>
            <person name="Grigoriev I."/>
            <person name="Heitman J."/>
            <person name="Sanya K."/>
            <person name="Garre V."/>
        </authorList>
    </citation>
    <scope>NUCLEOTIDE SEQUENCE [LARGE SCALE GENOMIC DNA]</scope>
    <source>
        <strain evidence="3 4">MU402</strain>
    </source>
</reference>
<accession>A0A8H4BB21</accession>
<dbReference type="SUPFAM" id="SSF63491">
    <property type="entry name" value="BAG domain"/>
    <property type="match status" value="1"/>
</dbReference>
<protein>
    <recommendedName>
        <fullName evidence="5">BAG domain-containing protein</fullName>
    </recommendedName>
</protein>
<name>A0A8H4BB21_MUCCL</name>
<dbReference type="Proteomes" id="UP000469890">
    <property type="component" value="Unassembled WGS sequence"/>
</dbReference>
<dbReference type="AlphaFoldDB" id="A0A8H4BB21"/>
<keyword evidence="2" id="KW-1133">Transmembrane helix</keyword>
<feature type="compositionally biased region" description="Acidic residues" evidence="1">
    <location>
        <begin position="238"/>
        <end position="258"/>
    </location>
</feature>
<feature type="compositionally biased region" description="Basic and acidic residues" evidence="1">
    <location>
        <begin position="167"/>
        <end position="224"/>
    </location>
</feature>
<feature type="region of interest" description="Disordered" evidence="1">
    <location>
        <begin position="167"/>
        <end position="277"/>
    </location>
</feature>